<keyword evidence="2" id="KW-1185">Reference proteome</keyword>
<gene>
    <name evidence="1" type="ORF">MRX98_21090</name>
</gene>
<dbReference type="SUPFAM" id="SSF158446">
    <property type="entry name" value="IVS-encoded protein-like"/>
    <property type="match status" value="1"/>
</dbReference>
<name>A0AA41UM54_9BACT</name>
<dbReference type="EMBL" id="JALJRB010000043">
    <property type="protein sequence ID" value="MCJ8503082.1"/>
    <property type="molecule type" value="Genomic_DNA"/>
</dbReference>
<protein>
    <submittedName>
        <fullName evidence="1">Four helix bundle protein</fullName>
    </submittedName>
</protein>
<accession>A0AA41UM54</accession>
<evidence type="ECO:0000313" key="1">
    <source>
        <dbReference type="EMBL" id="MCJ8503082.1"/>
    </source>
</evidence>
<dbReference type="PANTHER" id="PTHR38471">
    <property type="entry name" value="FOUR HELIX BUNDLE PROTEIN"/>
    <property type="match status" value="1"/>
</dbReference>
<dbReference type="CDD" id="cd16377">
    <property type="entry name" value="23S_rRNA_IVP_like"/>
    <property type="match status" value="1"/>
</dbReference>
<dbReference type="AlphaFoldDB" id="A0AA41UM54"/>
<organism evidence="1 2">
    <name type="scientific">Desulfatitalea alkaliphila</name>
    <dbReference type="NCBI Taxonomy" id="2929485"/>
    <lineage>
        <taxon>Bacteria</taxon>
        <taxon>Pseudomonadati</taxon>
        <taxon>Thermodesulfobacteriota</taxon>
        <taxon>Desulfobacteria</taxon>
        <taxon>Desulfobacterales</taxon>
        <taxon>Desulfosarcinaceae</taxon>
        <taxon>Desulfatitalea</taxon>
    </lineage>
</organism>
<sequence>MGYRSFEELEVWKRACRVAVQVHKALVGCNFYPLKDQMARSAISIASNIAEGAERGSAADFIRFLHIAKGSAAELRTQIYIAVEIGNIIPDETQSTLVAELKELSRMLHGLITSLKI</sequence>
<reference evidence="1" key="1">
    <citation type="submission" date="2022-04" db="EMBL/GenBank/DDBJ databases">
        <title>Desulfatitalea alkaliphila sp. nov., a novel anaerobic sulfate-reducing bacterium isolated from terrestrial mud volcano, Taman Peninsula, Russia.</title>
        <authorList>
            <person name="Khomyakova M.A."/>
            <person name="Merkel A.Y."/>
            <person name="Slobodkin A.I."/>
        </authorList>
    </citation>
    <scope>NUCLEOTIDE SEQUENCE</scope>
    <source>
        <strain evidence="1">M08but</strain>
    </source>
</reference>
<dbReference type="Gene3D" id="1.20.1440.60">
    <property type="entry name" value="23S rRNA-intervening sequence"/>
    <property type="match status" value="1"/>
</dbReference>
<dbReference type="Proteomes" id="UP001165427">
    <property type="component" value="Unassembled WGS sequence"/>
</dbReference>
<dbReference type="NCBIfam" id="NF008912">
    <property type="entry name" value="PRK12275.1-6"/>
    <property type="match status" value="1"/>
</dbReference>
<dbReference type="PANTHER" id="PTHR38471:SF2">
    <property type="entry name" value="FOUR HELIX BUNDLE PROTEIN"/>
    <property type="match status" value="1"/>
</dbReference>
<evidence type="ECO:0000313" key="2">
    <source>
        <dbReference type="Proteomes" id="UP001165427"/>
    </source>
</evidence>
<proteinExistence type="predicted"/>
<dbReference type="Pfam" id="PF05635">
    <property type="entry name" value="23S_rRNA_IVP"/>
    <property type="match status" value="1"/>
</dbReference>
<comment type="caution">
    <text evidence="1">The sequence shown here is derived from an EMBL/GenBank/DDBJ whole genome shotgun (WGS) entry which is preliminary data.</text>
</comment>
<dbReference type="NCBIfam" id="TIGR02436">
    <property type="entry name" value="four helix bundle protein"/>
    <property type="match status" value="1"/>
</dbReference>
<dbReference type="InterPro" id="IPR036583">
    <property type="entry name" value="23S_rRNA_IVS_sf"/>
</dbReference>
<dbReference type="InterPro" id="IPR012657">
    <property type="entry name" value="23S_rRNA-intervening_sequence"/>
</dbReference>
<dbReference type="RefSeq" id="WP_246914887.1">
    <property type="nucleotide sequence ID" value="NZ_JALJRB010000043.1"/>
</dbReference>